<dbReference type="AlphaFoldDB" id="A0A1I4V3K0"/>
<evidence type="ECO:0000313" key="2">
    <source>
        <dbReference type="EMBL" id="PKR88734.1"/>
    </source>
</evidence>
<feature type="compositionally biased region" description="Basic and acidic residues" evidence="1">
    <location>
        <begin position="63"/>
        <end position="72"/>
    </location>
</feature>
<keyword evidence="3" id="KW-1185">Reference proteome</keyword>
<dbReference type="OrthoDB" id="8020021at2"/>
<feature type="region of interest" description="Disordered" evidence="1">
    <location>
        <begin position="63"/>
        <end position="84"/>
    </location>
</feature>
<accession>A0A1I4V3K0</accession>
<dbReference type="EMBL" id="PJNW01000010">
    <property type="protein sequence ID" value="PKR88734.1"/>
    <property type="molecule type" value="Genomic_DNA"/>
</dbReference>
<proteinExistence type="predicted"/>
<reference evidence="2 3" key="1">
    <citation type="submission" date="2017-12" db="EMBL/GenBank/DDBJ databases">
        <title>Anaerobic carbon monoxide metabolism by Pleomorphomonas carboxyditropha sp. nov., a new mesophilic hydrogenogenic carboxidotroph.</title>
        <authorList>
            <person name="Esquivel-Elizondo S."/>
            <person name="Krajmalnik-Brown R."/>
        </authorList>
    </citation>
    <scope>NUCLEOTIDE SEQUENCE [LARGE SCALE GENOMIC DNA]</scope>
    <source>
        <strain evidence="2 3">R5-392</strain>
    </source>
</reference>
<organism evidence="2 3">
    <name type="scientific">Pleomorphomonas diazotrophica</name>
    <dbReference type="NCBI Taxonomy" id="1166257"/>
    <lineage>
        <taxon>Bacteria</taxon>
        <taxon>Pseudomonadati</taxon>
        <taxon>Pseudomonadota</taxon>
        <taxon>Alphaproteobacteria</taxon>
        <taxon>Hyphomicrobiales</taxon>
        <taxon>Pleomorphomonadaceae</taxon>
        <taxon>Pleomorphomonas</taxon>
    </lineage>
</organism>
<comment type="caution">
    <text evidence="2">The sequence shown here is derived from an EMBL/GenBank/DDBJ whole genome shotgun (WGS) entry which is preliminary data.</text>
</comment>
<gene>
    <name evidence="2" type="ORF">CXZ10_13385</name>
</gene>
<evidence type="ECO:0000313" key="3">
    <source>
        <dbReference type="Proteomes" id="UP000233491"/>
    </source>
</evidence>
<dbReference type="RefSeq" id="WP_101289854.1">
    <property type="nucleotide sequence ID" value="NZ_FOUQ01000010.1"/>
</dbReference>
<dbReference type="Proteomes" id="UP000233491">
    <property type="component" value="Unassembled WGS sequence"/>
</dbReference>
<evidence type="ECO:0000256" key="1">
    <source>
        <dbReference type="SAM" id="MobiDB-lite"/>
    </source>
</evidence>
<protein>
    <submittedName>
        <fullName evidence="2">Uncharacterized protein</fullName>
    </submittedName>
</protein>
<sequence>MTTADMLLRASPPVKRSPAPAAFKVGDRVFLRPSFQYASAAGVYRVTAVLPWSEGQLHYRIHSDEERHERVAPQDSLEPATASSPPVVNRVALIRKTFGRA</sequence>
<name>A0A1I4V3K0_9HYPH</name>